<dbReference type="Pfam" id="PF01400">
    <property type="entry name" value="Astacin"/>
    <property type="match status" value="1"/>
</dbReference>
<name>A0A8X6YA63_9ARAC</name>
<gene>
    <name evidence="9" type="primary">nas-14</name>
    <name evidence="9" type="ORF">TNIN_160931</name>
</gene>
<comment type="caution">
    <text evidence="9">The sequence shown here is derived from an EMBL/GenBank/DDBJ whole genome shotgun (WGS) entry which is preliminary data.</text>
</comment>
<comment type="cofactor">
    <cofactor evidence="6 7">
        <name>Zn(2+)</name>
        <dbReference type="ChEBI" id="CHEBI:29105"/>
    </cofactor>
    <text evidence="6 7">Binds 1 zinc ion per subunit.</text>
</comment>
<dbReference type="PANTHER" id="PTHR10127">
    <property type="entry name" value="DISCOIDIN, CUB, EGF, LAMININ , AND ZINC METALLOPROTEASE DOMAIN CONTAINING"/>
    <property type="match status" value="1"/>
</dbReference>
<evidence type="ECO:0000256" key="1">
    <source>
        <dbReference type="ARBA" id="ARBA00022670"/>
    </source>
</evidence>
<evidence type="ECO:0000313" key="10">
    <source>
        <dbReference type="Proteomes" id="UP000886998"/>
    </source>
</evidence>
<dbReference type="PRINTS" id="PR00480">
    <property type="entry name" value="ASTACIN"/>
</dbReference>
<sequence length="128" mass="14872">MQVLSLESPICFKKGIILHEMMHTLGFLHEHSRFDRDEYVEVVYDNIMYGADNNFVKLFPSEMDDFGLDYDYHSVTHYPAWSFAENETLPTLKPKNDSVSLEELGYGQTAGILTELDIRKINKLYECP</sequence>
<keyword evidence="2 6" id="KW-0479">Metal-binding</keyword>
<dbReference type="OrthoDB" id="291007at2759"/>
<keyword evidence="4 6" id="KW-0862">Zinc</keyword>
<evidence type="ECO:0000256" key="3">
    <source>
        <dbReference type="ARBA" id="ARBA00022801"/>
    </source>
</evidence>
<accession>A0A8X6YA63</accession>
<feature type="binding site" evidence="6">
    <location>
        <position position="19"/>
    </location>
    <ligand>
        <name>Zn(2+)</name>
        <dbReference type="ChEBI" id="CHEBI:29105"/>
        <note>catalytic</note>
    </ligand>
</feature>
<dbReference type="EC" id="3.4.24.-" evidence="7"/>
<feature type="binding site" evidence="6">
    <location>
        <position position="29"/>
    </location>
    <ligand>
        <name>Zn(2+)</name>
        <dbReference type="ChEBI" id="CHEBI:29105"/>
        <note>catalytic</note>
    </ligand>
</feature>
<evidence type="ECO:0000256" key="4">
    <source>
        <dbReference type="ARBA" id="ARBA00022833"/>
    </source>
</evidence>
<keyword evidence="5 6" id="KW-0482">Metalloprotease</keyword>
<evidence type="ECO:0000256" key="6">
    <source>
        <dbReference type="PROSITE-ProRule" id="PRU01211"/>
    </source>
</evidence>
<dbReference type="GO" id="GO:0008270">
    <property type="term" value="F:zinc ion binding"/>
    <property type="evidence" value="ECO:0007669"/>
    <property type="project" value="UniProtKB-UniRule"/>
</dbReference>
<dbReference type="SUPFAM" id="SSF55486">
    <property type="entry name" value="Metalloproteases ('zincins'), catalytic domain"/>
    <property type="match status" value="1"/>
</dbReference>
<dbReference type="InterPro" id="IPR024079">
    <property type="entry name" value="MetalloPept_cat_dom_sf"/>
</dbReference>
<evidence type="ECO:0000313" key="9">
    <source>
        <dbReference type="EMBL" id="GFY68367.1"/>
    </source>
</evidence>
<dbReference type="EMBL" id="BMAV01017025">
    <property type="protein sequence ID" value="GFY68367.1"/>
    <property type="molecule type" value="Genomic_DNA"/>
</dbReference>
<dbReference type="Proteomes" id="UP000886998">
    <property type="component" value="Unassembled WGS sequence"/>
</dbReference>
<keyword evidence="3 6" id="KW-0378">Hydrolase</keyword>
<evidence type="ECO:0000259" key="8">
    <source>
        <dbReference type="PROSITE" id="PS51864"/>
    </source>
</evidence>
<dbReference type="PROSITE" id="PS51864">
    <property type="entry name" value="ASTACIN"/>
    <property type="match status" value="1"/>
</dbReference>
<feature type="binding site" evidence="6">
    <location>
        <position position="23"/>
    </location>
    <ligand>
        <name>Zn(2+)</name>
        <dbReference type="ChEBI" id="CHEBI:29105"/>
        <note>catalytic</note>
    </ligand>
</feature>
<keyword evidence="10" id="KW-1185">Reference proteome</keyword>
<proteinExistence type="predicted"/>
<evidence type="ECO:0000256" key="7">
    <source>
        <dbReference type="RuleBase" id="RU361183"/>
    </source>
</evidence>
<reference evidence="9" key="1">
    <citation type="submission" date="2020-08" db="EMBL/GenBank/DDBJ databases">
        <title>Multicomponent nature underlies the extraordinary mechanical properties of spider dragline silk.</title>
        <authorList>
            <person name="Kono N."/>
            <person name="Nakamura H."/>
            <person name="Mori M."/>
            <person name="Yoshida Y."/>
            <person name="Ohtoshi R."/>
            <person name="Malay A.D."/>
            <person name="Moran D.A.P."/>
            <person name="Tomita M."/>
            <person name="Numata K."/>
            <person name="Arakawa K."/>
        </authorList>
    </citation>
    <scope>NUCLEOTIDE SEQUENCE</scope>
</reference>
<dbReference type="GO" id="GO:0006508">
    <property type="term" value="P:proteolysis"/>
    <property type="evidence" value="ECO:0007669"/>
    <property type="project" value="UniProtKB-KW"/>
</dbReference>
<evidence type="ECO:0000256" key="5">
    <source>
        <dbReference type="ARBA" id="ARBA00023049"/>
    </source>
</evidence>
<dbReference type="GO" id="GO:0004222">
    <property type="term" value="F:metalloendopeptidase activity"/>
    <property type="evidence" value="ECO:0007669"/>
    <property type="project" value="UniProtKB-UniRule"/>
</dbReference>
<comment type="caution">
    <text evidence="6">Lacks conserved residue(s) required for the propagation of feature annotation.</text>
</comment>
<feature type="active site" evidence="6">
    <location>
        <position position="20"/>
    </location>
</feature>
<dbReference type="Gene3D" id="3.40.390.10">
    <property type="entry name" value="Collagenase (Catalytic Domain)"/>
    <property type="match status" value="1"/>
</dbReference>
<evidence type="ECO:0000256" key="2">
    <source>
        <dbReference type="ARBA" id="ARBA00022723"/>
    </source>
</evidence>
<dbReference type="InterPro" id="IPR001506">
    <property type="entry name" value="Peptidase_M12A"/>
</dbReference>
<dbReference type="AlphaFoldDB" id="A0A8X6YA63"/>
<dbReference type="PANTHER" id="PTHR10127:SF780">
    <property type="entry name" value="METALLOENDOPEPTIDASE"/>
    <property type="match status" value="1"/>
</dbReference>
<keyword evidence="1 6" id="KW-0645">Protease</keyword>
<feature type="domain" description="Peptidase M12A" evidence="8">
    <location>
        <begin position="1"/>
        <end position="128"/>
    </location>
</feature>
<organism evidence="9 10">
    <name type="scientific">Trichonephila inaurata madagascariensis</name>
    <dbReference type="NCBI Taxonomy" id="2747483"/>
    <lineage>
        <taxon>Eukaryota</taxon>
        <taxon>Metazoa</taxon>
        <taxon>Ecdysozoa</taxon>
        <taxon>Arthropoda</taxon>
        <taxon>Chelicerata</taxon>
        <taxon>Arachnida</taxon>
        <taxon>Araneae</taxon>
        <taxon>Araneomorphae</taxon>
        <taxon>Entelegynae</taxon>
        <taxon>Araneoidea</taxon>
        <taxon>Nephilidae</taxon>
        <taxon>Trichonephila</taxon>
        <taxon>Trichonephila inaurata</taxon>
    </lineage>
</organism>
<protein>
    <recommendedName>
        <fullName evidence="7">Metalloendopeptidase</fullName>
        <ecNumber evidence="7">3.4.24.-</ecNumber>
    </recommendedName>
</protein>